<proteinExistence type="predicted"/>
<reference evidence="2" key="1">
    <citation type="submission" date="2019-12" db="EMBL/GenBank/DDBJ databases">
        <authorList>
            <person name="Cremers G."/>
        </authorList>
    </citation>
    <scope>NUCLEOTIDE SEQUENCE</scope>
    <source>
        <strain evidence="2">Mbul1</strain>
    </source>
</reference>
<dbReference type="AlphaFoldDB" id="A0A679JA77"/>
<evidence type="ECO:0008006" key="3">
    <source>
        <dbReference type="Google" id="ProtNLM"/>
    </source>
</evidence>
<evidence type="ECO:0000256" key="1">
    <source>
        <dbReference type="SAM" id="SignalP"/>
    </source>
</evidence>
<keyword evidence="1" id="KW-0732">Signal</keyword>
<organism evidence="2">
    <name type="scientific">Methylobacterium bullatum</name>
    <dbReference type="NCBI Taxonomy" id="570505"/>
    <lineage>
        <taxon>Bacteria</taxon>
        <taxon>Pseudomonadati</taxon>
        <taxon>Pseudomonadota</taxon>
        <taxon>Alphaproteobacteria</taxon>
        <taxon>Hyphomicrobiales</taxon>
        <taxon>Methylobacteriaceae</taxon>
        <taxon>Methylobacterium</taxon>
    </lineage>
</organism>
<feature type="chain" id="PRO_5025637293" description="DUF3558 domain-containing protein" evidence="1">
    <location>
        <begin position="27"/>
        <end position="141"/>
    </location>
</feature>
<feature type="signal peptide" evidence="1">
    <location>
        <begin position="1"/>
        <end position="26"/>
    </location>
</feature>
<protein>
    <recommendedName>
        <fullName evidence="3">DUF3558 domain-containing protein</fullName>
    </recommendedName>
</protein>
<dbReference type="EMBL" id="LR743504">
    <property type="protein sequence ID" value="CAA2105492.1"/>
    <property type="molecule type" value="Genomic_DNA"/>
</dbReference>
<accession>A0A679JA77</accession>
<sequence length="141" mass="14440">MRNRYRRYFPAAVILAAAAGCPRAEAQPAKLPAPPASASASAPAIGCPSLANLRLLLRQSGGDAKIAAATLADPKADHLSCNLLGRDTVNAITDHAALNGNEYDCVGVTGTSICSWTIAGTVVPVDPARAAKKVPPAKAKR</sequence>
<evidence type="ECO:0000313" key="2">
    <source>
        <dbReference type="EMBL" id="CAA2105492.1"/>
    </source>
</evidence>
<name>A0A679JA77_9HYPH</name>
<dbReference type="PROSITE" id="PS51257">
    <property type="entry name" value="PROKAR_LIPOPROTEIN"/>
    <property type="match status" value="1"/>
</dbReference>
<gene>
    <name evidence="2" type="ORF">MBUL_03220</name>
</gene>